<sequence length="103" mass="11415">MTSFDPDMPFENATPIGRPIGRQGGGLWFNDRTELAQARTLAGWIMILAEDRGLDDRQLAVATGLDLEDVRAVREGTVAMLPPRLLNRALARLEGRNDEGRLQ</sequence>
<organism evidence="2 3">
    <name type="scientific">Azospirillum oryzae</name>
    <dbReference type="NCBI Taxonomy" id="286727"/>
    <lineage>
        <taxon>Bacteria</taxon>
        <taxon>Pseudomonadati</taxon>
        <taxon>Pseudomonadota</taxon>
        <taxon>Alphaproteobacteria</taxon>
        <taxon>Rhodospirillales</taxon>
        <taxon>Azospirillaceae</taxon>
        <taxon>Azospirillum</taxon>
    </lineage>
</organism>
<accession>A0A1X7HGY1</accession>
<gene>
    <name evidence="2" type="ORF">SAMN02982917_5990</name>
</gene>
<dbReference type="Proteomes" id="UP000192936">
    <property type="component" value="Unassembled WGS sequence"/>
</dbReference>
<dbReference type="EMBL" id="FXAK01000008">
    <property type="protein sequence ID" value="SMF86536.1"/>
    <property type="molecule type" value="Genomic_DNA"/>
</dbReference>
<evidence type="ECO:0000256" key="1">
    <source>
        <dbReference type="SAM" id="MobiDB-lite"/>
    </source>
</evidence>
<evidence type="ECO:0000313" key="2">
    <source>
        <dbReference type="EMBL" id="SMF86536.1"/>
    </source>
</evidence>
<evidence type="ECO:0000313" key="3">
    <source>
        <dbReference type="Proteomes" id="UP000192936"/>
    </source>
</evidence>
<dbReference type="AlphaFoldDB" id="A0A1X7HGY1"/>
<name>A0A1X7HGY1_9PROT</name>
<reference evidence="2 3" key="1">
    <citation type="submission" date="2017-04" db="EMBL/GenBank/DDBJ databases">
        <authorList>
            <person name="Afonso C.L."/>
            <person name="Miller P.J."/>
            <person name="Scott M.A."/>
            <person name="Spackman E."/>
            <person name="Goraichik I."/>
            <person name="Dimitrov K.M."/>
            <person name="Suarez D.L."/>
            <person name="Swayne D.E."/>
        </authorList>
    </citation>
    <scope>NUCLEOTIDE SEQUENCE [LARGE SCALE GENOMIC DNA]</scope>
    <source>
        <strain evidence="2 3">A2P</strain>
    </source>
</reference>
<feature type="region of interest" description="Disordered" evidence="1">
    <location>
        <begin position="1"/>
        <end position="23"/>
    </location>
</feature>
<dbReference type="RefSeq" id="WP_085090872.1">
    <property type="nucleotide sequence ID" value="NZ_FXAK01000008.1"/>
</dbReference>
<proteinExistence type="predicted"/>
<protein>
    <submittedName>
        <fullName evidence="2">Uncharacterized protein</fullName>
    </submittedName>
</protein>
<dbReference type="OrthoDB" id="7307224at2"/>